<organism evidence="2 3">
    <name type="scientific">Rhabdobacter roseus</name>
    <dbReference type="NCBI Taxonomy" id="1655419"/>
    <lineage>
        <taxon>Bacteria</taxon>
        <taxon>Pseudomonadati</taxon>
        <taxon>Bacteroidota</taxon>
        <taxon>Cytophagia</taxon>
        <taxon>Cytophagales</taxon>
        <taxon>Cytophagaceae</taxon>
        <taxon>Rhabdobacter</taxon>
    </lineage>
</organism>
<keyword evidence="1" id="KW-0472">Membrane</keyword>
<feature type="transmembrane region" description="Helical" evidence="1">
    <location>
        <begin position="12"/>
        <end position="30"/>
    </location>
</feature>
<protein>
    <submittedName>
        <fullName evidence="2">Putative membrane protein</fullName>
    </submittedName>
</protein>
<feature type="transmembrane region" description="Helical" evidence="1">
    <location>
        <begin position="53"/>
        <end position="72"/>
    </location>
</feature>
<gene>
    <name evidence="2" type="ORF">HNQ92_003324</name>
</gene>
<name>A0A840TLS3_9BACT</name>
<proteinExistence type="predicted"/>
<keyword evidence="1" id="KW-0812">Transmembrane</keyword>
<dbReference type="RefSeq" id="WP_246440254.1">
    <property type="nucleotide sequence ID" value="NZ_JACHGF010000004.1"/>
</dbReference>
<comment type="caution">
    <text evidence="2">The sequence shown here is derived from an EMBL/GenBank/DDBJ whole genome shotgun (WGS) entry which is preliminary data.</text>
</comment>
<accession>A0A840TLS3</accession>
<dbReference type="Proteomes" id="UP000557307">
    <property type="component" value="Unassembled WGS sequence"/>
</dbReference>
<keyword evidence="3" id="KW-1185">Reference proteome</keyword>
<dbReference type="EMBL" id="JACHGF010000004">
    <property type="protein sequence ID" value="MBB5285176.1"/>
    <property type="molecule type" value="Genomic_DNA"/>
</dbReference>
<sequence length="170" mass="19144">MKVTTFGIKVWRWFSVLLVVGVLMWTYATLPDLVAVDFSPAGVPENYLDKSTVFYIVMGLILFNNVVIRAVARQLVKVPVSSLPIPRREAWAQQPEELREHLTNWLYSLVAAINTILALTLLALSTVSSSQFKQDVFDFAWVLYLGLVMLTVIVVALPVRLMRPPVPDTL</sequence>
<evidence type="ECO:0000313" key="3">
    <source>
        <dbReference type="Proteomes" id="UP000557307"/>
    </source>
</evidence>
<evidence type="ECO:0000256" key="1">
    <source>
        <dbReference type="SAM" id="Phobius"/>
    </source>
</evidence>
<reference evidence="2 3" key="1">
    <citation type="submission" date="2020-08" db="EMBL/GenBank/DDBJ databases">
        <title>Genomic Encyclopedia of Type Strains, Phase IV (KMG-IV): sequencing the most valuable type-strain genomes for metagenomic binning, comparative biology and taxonomic classification.</title>
        <authorList>
            <person name="Goeker M."/>
        </authorList>
    </citation>
    <scope>NUCLEOTIDE SEQUENCE [LARGE SCALE GENOMIC DNA]</scope>
    <source>
        <strain evidence="2 3">DSM 105074</strain>
    </source>
</reference>
<evidence type="ECO:0000313" key="2">
    <source>
        <dbReference type="EMBL" id="MBB5285176.1"/>
    </source>
</evidence>
<dbReference type="AlphaFoldDB" id="A0A840TLS3"/>
<feature type="transmembrane region" description="Helical" evidence="1">
    <location>
        <begin position="139"/>
        <end position="159"/>
    </location>
</feature>
<keyword evidence="1" id="KW-1133">Transmembrane helix</keyword>
<feature type="transmembrane region" description="Helical" evidence="1">
    <location>
        <begin position="105"/>
        <end position="127"/>
    </location>
</feature>